<dbReference type="SUPFAM" id="SSF53474">
    <property type="entry name" value="alpha/beta-Hydrolases"/>
    <property type="match status" value="1"/>
</dbReference>
<evidence type="ECO:0000313" key="3">
    <source>
        <dbReference type="Proteomes" id="UP000807353"/>
    </source>
</evidence>
<gene>
    <name evidence="2" type="ORF">BDZ94DRAFT_1269717</name>
</gene>
<organism evidence="2 3">
    <name type="scientific">Collybia nuda</name>
    <dbReference type="NCBI Taxonomy" id="64659"/>
    <lineage>
        <taxon>Eukaryota</taxon>
        <taxon>Fungi</taxon>
        <taxon>Dikarya</taxon>
        <taxon>Basidiomycota</taxon>
        <taxon>Agaricomycotina</taxon>
        <taxon>Agaricomycetes</taxon>
        <taxon>Agaricomycetidae</taxon>
        <taxon>Agaricales</taxon>
        <taxon>Tricholomatineae</taxon>
        <taxon>Clitocybaceae</taxon>
        <taxon>Collybia</taxon>
    </lineage>
</organism>
<accession>A0A9P5XXY8</accession>
<dbReference type="Pfam" id="PF00561">
    <property type="entry name" value="Abhydrolase_1"/>
    <property type="match status" value="1"/>
</dbReference>
<keyword evidence="3" id="KW-1185">Reference proteome</keyword>
<dbReference type="GO" id="GO:0016020">
    <property type="term" value="C:membrane"/>
    <property type="evidence" value="ECO:0007669"/>
    <property type="project" value="TreeGrafter"/>
</dbReference>
<dbReference type="OrthoDB" id="19657at2759"/>
<dbReference type="InterPro" id="IPR050266">
    <property type="entry name" value="AB_hydrolase_sf"/>
</dbReference>
<feature type="domain" description="AB hydrolase-1" evidence="1">
    <location>
        <begin position="28"/>
        <end position="277"/>
    </location>
</feature>
<dbReference type="InterPro" id="IPR029058">
    <property type="entry name" value="AB_hydrolase_fold"/>
</dbReference>
<comment type="caution">
    <text evidence="2">The sequence shown here is derived from an EMBL/GenBank/DDBJ whole genome shotgun (WGS) entry which is preliminary data.</text>
</comment>
<dbReference type="GO" id="GO:0046464">
    <property type="term" value="P:acylglycerol catabolic process"/>
    <property type="evidence" value="ECO:0007669"/>
    <property type="project" value="TreeGrafter"/>
</dbReference>
<protein>
    <submittedName>
        <fullName evidence="2">Alpha/beta hydrolase</fullName>
    </submittedName>
</protein>
<evidence type="ECO:0000259" key="1">
    <source>
        <dbReference type="Pfam" id="PF00561"/>
    </source>
</evidence>
<evidence type="ECO:0000313" key="2">
    <source>
        <dbReference type="EMBL" id="KAF9458803.1"/>
    </source>
</evidence>
<dbReference type="EMBL" id="MU150330">
    <property type="protein sequence ID" value="KAF9458803.1"/>
    <property type="molecule type" value="Genomic_DNA"/>
</dbReference>
<sequence length="300" mass="33302">METKFISLTSGITAAYRQAPANPNPANPTLVLLHSFLTSLELYGPQFNNSKLTSKVNLLAIDEIGHGKTKGPTGWSYWTTAQMVLDLTDALDIPKVYALGTSQGGFIVSRMAILRPDKVLGIIPIGSSVYAETEDTRELGCWNAPQVFPPWYRALYSPGPNSTFEAPSFFSDDLIDVGFGDVVTKEQHAYWTQSIRDTYRGDEGRKKMLMCTTCLGDRDSLEFRLPEITCPVLIPHGTKDRVYSVALAEKYAKLFTSAPSVLLKVIDEGQHFLSASHPKETDEIVLNWILDCEGKRLAYK</sequence>
<dbReference type="InterPro" id="IPR000073">
    <property type="entry name" value="AB_hydrolase_1"/>
</dbReference>
<dbReference type="PANTHER" id="PTHR43798:SF33">
    <property type="entry name" value="HYDROLASE, PUTATIVE (AFU_ORTHOLOGUE AFUA_2G14860)-RELATED"/>
    <property type="match status" value="1"/>
</dbReference>
<proteinExistence type="predicted"/>
<dbReference type="GO" id="GO:0047372">
    <property type="term" value="F:monoacylglycerol lipase activity"/>
    <property type="evidence" value="ECO:0007669"/>
    <property type="project" value="TreeGrafter"/>
</dbReference>
<keyword evidence="2" id="KW-0378">Hydrolase</keyword>
<dbReference type="PANTHER" id="PTHR43798">
    <property type="entry name" value="MONOACYLGLYCEROL LIPASE"/>
    <property type="match status" value="1"/>
</dbReference>
<name>A0A9P5XXY8_9AGAR</name>
<dbReference type="Proteomes" id="UP000807353">
    <property type="component" value="Unassembled WGS sequence"/>
</dbReference>
<reference evidence="2" key="1">
    <citation type="submission" date="2020-11" db="EMBL/GenBank/DDBJ databases">
        <authorList>
            <consortium name="DOE Joint Genome Institute"/>
            <person name="Ahrendt S."/>
            <person name="Riley R."/>
            <person name="Andreopoulos W."/>
            <person name="Labutti K."/>
            <person name="Pangilinan J."/>
            <person name="Ruiz-Duenas F.J."/>
            <person name="Barrasa J.M."/>
            <person name="Sanchez-Garcia M."/>
            <person name="Camarero S."/>
            <person name="Miyauchi S."/>
            <person name="Serrano A."/>
            <person name="Linde D."/>
            <person name="Babiker R."/>
            <person name="Drula E."/>
            <person name="Ayuso-Fernandez I."/>
            <person name="Pacheco R."/>
            <person name="Padilla G."/>
            <person name="Ferreira P."/>
            <person name="Barriuso J."/>
            <person name="Kellner H."/>
            <person name="Castanera R."/>
            <person name="Alfaro M."/>
            <person name="Ramirez L."/>
            <person name="Pisabarro A.G."/>
            <person name="Kuo A."/>
            <person name="Tritt A."/>
            <person name="Lipzen A."/>
            <person name="He G."/>
            <person name="Yan M."/>
            <person name="Ng V."/>
            <person name="Cullen D."/>
            <person name="Martin F."/>
            <person name="Rosso M.-N."/>
            <person name="Henrissat B."/>
            <person name="Hibbett D."/>
            <person name="Martinez A.T."/>
            <person name="Grigoriev I.V."/>
        </authorList>
    </citation>
    <scope>NUCLEOTIDE SEQUENCE</scope>
    <source>
        <strain evidence="2">CBS 247.69</strain>
    </source>
</reference>
<dbReference type="AlphaFoldDB" id="A0A9P5XXY8"/>
<dbReference type="Gene3D" id="3.40.50.1820">
    <property type="entry name" value="alpha/beta hydrolase"/>
    <property type="match status" value="1"/>
</dbReference>